<evidence type="ECO:0000313" key="8">
    <source>
        <dbReference type="Proteomes" id="UP000184290"/>
    </source>
</evidence>
<feature type="domain" description="Cyclic nucleotide-binding" evidence="5">
    <location>
        <begin position="31"/>
        <end position="79"/>
    </location>
</feature>
<keyword evidence="3" id="KW-0804">Transcription</keyword>
<dbReference type="PANTHER" id="PTHR24567:SF68">
    <property type="entry name" value="DNA-BINDING TRANSCRIPTIONAL DUAL REGULATOR CRP"/>
    <property type="match status" value="1"/>
</dbReference>
<dbReference type="EMBL" id="FQZC01000002">
    <property type="protein sequence ID" value="SHJ02248.1"/>
    <property type="molecule type" value="Genomic_DNA"/>
</dbReference>
<dbReference type="InterPro" id="IPR012318">
    <property type="entry name" value="HTH_CRP"/>
</dbReference>
<dbReference type="Pfam" id="PF00027">
    <property type="entry name" value="cNMP_binding"/>
    <property type="match status" value="1"/>
</dbReference>
<accession>A0ABY1IDJ2</accession>
<dbReference type="SUPFAM" id="SSF51206">
    <property type="entry name" value="cAMP-binding domain-like"/>
    <property type="match status" value="1"/>
</dbReference>
<dbReference type="InterPro" id="IPR050397">
    <property type="entry name" value="Env_Response_Regulators"/>
</dbReference>
<dbReference type="Proteomes" id="UP000184290">
    <property type="component" value="Unassembled WGS sequence"/>
</dbReference>
<reference evidence="7 8" key="1">
    <citation type="submission" date="2016-11" db="EMBL/GenBank/DDBJ databases">
        <authorList>
            <person name="Varghese N."/>
            <person name="Submissions S."/>
        </authorList>
    </citation>
    <scope>NUCLEOTIDE SEQUENCE [LARGE SCALE GENOMIC DNA]</scope>
    <source>
        <strain evidence="7 8">DSM 21988</strain>
    </source>
</reference>
<dbReference type="PANTHER" id="PTHR24567">
    <property type="entry name" value="CRP FAMILY TRANSCRIPTIONAL REGULATORY PROTEIN"/>
    <property type="match status" value="1"/>
</dbReference>
<sequence length="267" mass="29495">MVSPVVAKLLRGNTLPQADCDLLHAVVGAGRRLPPGTEIINQGDAAEFVHLVLEGLAYRYKLLPNGKRQIIGYLVPGDFCDLYTFVLERMDHSIAARSECVVVRLKEADIAMLTERPALARALWWSSLVDEAILREWLLNVGRREPDRRVAHIVCELFFRLQAVGHASGNSFQLPVTQSELADTVGLTTVSVNRALQMMRRANLITQVGRIITIPDIPALTAFADFDPAYLHFKTAGKRLENPSQGRSLATAGLGETPARNREHKAV</sequence>
<evidence type="ECO:0000256" key="3">
    <source>
        <dbReference type="ARBA" id="ARBA00023163"/>
    </source>
</evidence>
<protein>
    <submittedName>
        <fullName evidence="7">cAMP-binding domain of CRP or a regulatory subunit of cAMP-dependent protein kinases</fullName>
    </submittedName>
</protein>
<dbReference type="InterPro" id="IPR036388">
    <property type="entry name" value="WH-like_DNA-bd_sf"/>
</dbReference>
<dbReference type="InterPro" id="IPR018490">
    <property type="entry name" value="cNMP-bd_dom_sf"/>
</dbReference>
<gene>
    <name evidence="7" type="ORF">SAMN02745911_1428</name>
</gene>
<dbReference type="SUPFAM" id="SSF46785">
    <property type="entry name" value="Winged helix' DNA-binding domain"/>
    <property type="match status" value="1"/>
</dbReference>
<organism evidence="7 8">
    <name type="scientific">Aureimonas altamirensis DSM 21988</name>
    <dbReference type="NCBI Taxonomy" id="1121026"/>
    <lineage>
        <taxon>Bacteria</taxon>
        <taxon>Pseudomonadati</taxon>
        <taxon>Pseudomonadota</taxon>
        <taxon>Alphaproteobacteria</taxon>
        <taxon>Hyphomicrobiales</taxon>
        <taxon>Aurantimonadaceae</taxon>
        <taxon>Aureimonas</taxon>
    </lineage>
</organism>
<dbReference type="SMART" id="SM00419">
    <property type="entry name" value="HTH_CRP"/>
    <property type="match status" value="1"/>
</dbReference>
<comment type="caution">
    <text evidence="7">The sequence shown here is derived from an EMBL/GenBank/DDBJ whole genome shotgun (WGS) entry which is preliminary data.</text>
</comment>
<name>A0ABY1IDJ2_9HYPH</name>
<feature type="region of interest" description="Disordered" evidence="4">
    <location>
        <begin position="242"/>
        <end position="267"/>
    </location>
</feature>
<keyword evidence="8" id="KW-1185">Reference proteome</keyword>
<dbReference type="RefSeq" id="WP_060605569.1">
    <property type="nucleotide sequence ID" value="NZ_FQZC01000002.1"/>
</dbReference>
<dbReference type="Gene3D" id="2.60.120.10">
    <property type="entry name" value="Jelly Rolls"/>
    <property type="match status" value="1"/>
</dbReference>
<dbReference type="InterPro" id="IPR014710">
    <property type="entry name" value="RmlC-like_jellyroll"/>
</dbReference>
<feature type="domain" description="HTH crp-type" evidence="6">
    <location>
        <begin position="144"/>
        <end position="218"/>
    </location>
</feature>
<keyword evidence="2" id="KW-0238">DNA-binding</keyword>
<dbReference type="CDD" id="cd00038">
    <property type="entry name" value="CAP_ED"/>
    <property type="match status" value="1"/>
</dbReference>
<evidence type="ECO:0000259" key="6">
    <source>
        <dbReference type="PROSITE" id="PS51063"/>
    </source>
</evidence>
<evidence type="ECO:0000256" key="1">
    <source>
        <dbReference type="ARBA" id="ARBA00023015"/>
    </source>
</evidence>
<evidence type="ECO:0000256" key="2">
    <source>
        <dbReference type="ARBA" id="ARBA00023125"/>
    </source>
</evidence>
<dbReference type="Gene3D" id="1.10.10.10">
    <property type="entry name" value="Winged helix-like DNA-binding domain superfamily/Winged helix DNA-binding domain"/>
    <property type="match status" value="1"/>
</dbReference>
<evidence type="ECO:0000313" key="7">
    <source>
        <dbReference type="EMBL" id="SHJ02248.1"/>
    </source>
</evidence>
<dbReference type="SMART" id="SM00100">
    <property type="entry name" value="cNMP"/>
    <property type="match status" value="1"/>
</dbReference>
<dbReference type="InterPro" id="IPR000595">
    <property type="entry name" value="cNMP-bd_dom"/>
</dbReference>
<evidence type="ECO:0000256" key="4">
    <source>
        <dbReference type="SAM" id="MobiDB-lite"/>
    </source>
</evidence>
<dbReference type="PROSITE" id="PS50042">
    <property type="entry name" value="CNMP_BINDING_3"/>
    <property type="match status" value="1"/>
</dbReference>
<dbReference type="Pfam" id="PF13545">
    <property type="entry name" value="HTH_Crp_2"/>
    <property type="match status" value="1"/>
</dbReference>
<proteinExistence type="predicted"/>
<evidence type="ECO:0000259" key="5">
    <source>
        <dbReference type="PROSITE" id="PS50042"/>
    </source>
</evidence>
<dbReference type="PROSITE" id="PS51063">
    <property type="entry name" value="HTH_CRP_2"/>
    <property type="match status" value="1"/>
</dbReference>
<dbReference type="InterPro" id="IPR036390">
    <property type="entry name" value="WH_DNA-bd_sf"/>
</dbReference>
<keyword evidence="1" id="KW-0805">Transcription regulation</keyword>